<comment type="function">
    <text evidence="14 19">Joins adenosylcobinamide-GDP and alpha-ribazole to generate adenosylcobalamin (Ado-cobalamin). Also synthesizes adenosylcobalamin 5'-phosphate from adenosylcobinamide-GDP and alpha-ribazole 5'-phosphate.</text>
</comment>
<keyword evidence="13 19" id="KW-0472">Membrane</keyword>
<keyword evidence="9 19" id="KW-0808">Transferase</keyword>
<evidence type="ECO:0000256" key="17">
    <source>
        <dbReference type="ARBA" id="ARBA00048623"/>
    </source>
</evidence>
<proteinExistence type="inferred from homology"/>
<evidence type="ECO:0000256" key="16">
    <source>
        <dbReference type="ARBA" id="ARBA00032853"/>
    </source>
</evidence>
<comment type="catalytic activity">
    <reaction evidence="17 19">
        <text>alpha-ribazole + adenosylcob(III)inamide-GDP = adenosylcob(III)alamin + GMP + H(+)</text>
        <dbReference type="Rhea" id="RHEA:16049"/>
        <dbReference type="ChEBI" id="CHEBI:10329"/>
        <dbReference type="ChEBI" id="CHEBI:15378"/>
        <dbReference type="ChEBI" id="CHEBI:18408"/>
        <dbReference type="ChEBI" id="CHEBI:58115"/>
        <dbReference type="ChEBI" id="CHEBI:60487"/>
        <dbReference type="EC" id="2.7.8.26"/>
    </reaction>
</comment>
<keyword evidence="10 19" id="KW-0812">Transmembrane</keyword>
<dbReference type="HAMAP" id="MF_00719">
    <property type="entry name" value="CobS"/>
    <property type="match status" value="1"/>
</dbReference>
<feature type="region of interest" description="Disordered" evidence="20">
    <location>
        <begin position="1"/>
        <end position="20"/>
    </location>
</feature>
<dbReference type="GO" id="GO:0009236">
    <property type="term" value="P:cobalamin biosynthetic process"/>
    <property type="evidence" value="ECO:0007669"/>
    <property type="project" value="UniProtKB-UniRule"/>
</dbReference>
<evidence type="ECO:0000256" key="2">
    <source>
        <dbReference type="ARBA" id="ARBA00004651"/>
    </source>
</evidence>
<dbReference type="PANTHER" id="PTHR34148">
    <property type="entry name" value="ADENOSYLCOBINAMIDE-GDP RIBAZOLETRANSFERASE"/>
    <property type="match status" value="1"/>
</dbReference>
<evidence type="ECO:0000256" key="13">
    <source>
        <dbReference type="ARBA" id="ARBA00023136"/>
    </source>
</evidence>
<dbReference type="RefSeq" id="WP_035123215.1">
    <property type="nucleotide sequence ID" value="NZ_JRNE01000075.1"/>
</dbReference>
<feature type="transmembrane region" description="Helical" evidence="19">
    <location>
        <begin position="335"/>
        <end position="355"/>
    </location>
</feature>
<comment type="catalytic activity">
    <reaction evidence="18 19">
        <text>alpha-ribazole 5'-phosphate + adenosylcob(III)inamide-GDP = adenosylcob(III)alamin 5'-phosphate + GMP + H(+)</text>
        <dbReference type="Rhea" id="RHEA:23560"/>
        <dbReference type="ChEBI" id="CHEBI:15378"/>
        <dbReference type="ChEBI" id="CHEBI:57918"/>
        <dbReference type="ChEBI" id="CHEBI:58115"/>
        <dbReference type="ChEBI" id="CHEBI:60487"/>
        <dbReference type="ChEBI" id="CHEBI:60493"/>
        <dbReference type="EC" id="2.7.8.26"/>
    </reaction>
</comment>
<evidence type="ECO:0000256" key="9">
    <source>
        <dbReference type="ARBA" id="ARBA00022679"/>
    </source>
</evidence>
<dbReference type="InterPro" id="IPR003805">
    <property type="entry name" value="CobS"/>
</dbReference>
<comment type="subcellular location">
    <subcellularLocation>
        <location evidence="2 19">Cell membrane</location>
        <topology evidence="2 19">Multi-pass membrane protein</topology>
    </subcellularLocation>
</comment>
<dbReference type="GO" id="GO:0005886">
    <property type="term" value="C:plasma membrane"/>
    <property type="evidence" value="ECO:0007669"/>
    <property type="project" value="UniProtKB-SubCell"/>
</dbReference>
<evidence type="ECO:0000256" key="20">
    <source>
        <dbReference type="SAM" id="MobiDB-lite"/>
    </source>
</evidence>
<gene>
    <name evidence="19" type="primary">cobS</name>
    <name evidence="21" type="ORF">HMPREF1650_10960</name>
</gene>
<protein>
    <recommendedName>
        <fullName evidence="6 19">Adenosylcobinamide-GDP ribazoletransferase</fullName>
        <ecNumber evidence="5 19">2.7.8.26</ecNumber>
    </recommendedName>
    <alternativeName>
        <fullName evidence="16 19">Cobalamin synthase</fullName>
    </alternativeName>
    <alternativeName>
        <fullName evidence="15 19">Cobalamin-5'-phosphate synthase</fullName>
    </alternativeName>
</protein>
<evidence type="ECO:0000313" key="21">
    <source>
        <dbReference type="EMBL" id="KGF15519.1"/>
    </source>
</evidence>
<keyword evidence="7 19" id="KW-1003">Cell membrane</keyword>
<evidence type="ECO:0000256" key="1">
    <source>
        <dbReference type="ARBA" id="ARBA00001946"/>
    </source>
</evidence>
<evidence type="ECO:0000256" key="5">
    <source>
        <dbReference type="ARBA" id="ARBA00013200"/>
    </source>
</evidence>
<comment type="pathway">
    <text evidence="3 19">Cofactor biosynthesis; adenosylcobalamin biosynthesis; adenosylcobalamin from cob(II)yrinate a,c-diamide: step 7/7.</text>
</comment>
<dbReference type="EMBL" id="JRNE01000075">
    <property type="protein sequence ID" value="KGF15519.1"/>
    <property type="molecule type" value="Genomic_DNA"/>
</dbReference>
<accession>A0A096A3S5</accession>
<dbReference type="eggNOG" id="COG0368">
    <property type="taxonomic scope" value="Bacteria"/>
</dbReference>
<evidence type="ECO:0000256" key="10">
    <source>
        <dbReference type="ARBA" id="ARBA00022692"/>
    </source>
</evidence>
<evidence type="ECO:0000256" key="18">
    <source>
        <dbReference type="ARBA" id="ARBA00049504"/>
    </source>
</evidence>
<evidence type="ECO:0000256" key="3">
    <source>
        <dbReference type="ARBA" id="ARBA00004663"/>
    </source>
</evidence>
<feature type="transmembrane region" description="Helical" evidence="19">
    <location>
        <begin position="202"/>
        <end position="223"/>
    </location>
</feature>
<evidence type="ECO:0000256" key="4">
    <source>
        <dbReference type="ARBA" id="ARBA00010561"/>
    </source>
</evidence>
<sequence>MSGKAGPSEGASLEGDRSQHGNAMAEGVGTAFSWLTIVPVRGATVFDRITGRRALTAAPLTGLVPGLGAVLVAWAVTGLAWLFGGGAGTGLPSWVRGLDDAGQSAASPSVLGPAGDPAGAIGFGADAGSAEAAAKAAAVAAATSPLTAVLAGVLAVCVAELLTRAMHVDGLADVADALGSYRDPEGAREILRAPDTGPMGSAAVTLTLVAQAAAMSILVHGFATALFPAPWILGASIDPVRVGAAAAVIVVPFIIGRAVATTGCHHSLPPMSPTGFGGLVAATQSTWVLVAWWVPLAIVAGVLAGIGGVLACIAAVVFAFGFGRMAVRRLGGVNGDVLGAMVQLTTLIAAALLALS</sequence>
<dbReference type="UniPathway" id="UPA00148">
    <property type="reaction ID" value="UER00238"/>
</dbReference>
<comment type="cofactor">
    <cofactor evidence="1 19">
        <name>Mg(2+)</name>
        <dbReference type="ChEBI" id="CHEBI:18420"/>
    </cofactor>
</comment>
<dbReference type="PANTHER" id="PTHR34148:SF1">
    <property type="entry name" value="ADENOSYLCOBINAMIDE-GDP RIBAZOLETRANSFERASE"/>
    <property type="match status" value="1"/>
</dbReference>
<feature type="transmembrane region" description="Helical" evidence="19">
    <location>
        <begin position="243"/>
        <end position="264"/>
    </location>
</feature>
<dbReference type="GO" id="GO:0008818">
    <property type="term" value="F:cobalamin 5'-phosphate synthase activity"/>
    <property type="evidence" value="ECO:0007669"/>
    <property type="project" value="UniProtKB-UniRule"/>
</dbReference>
<keyword evidence="8 19" id="KW-0169">Cobalamin biosynthesis</keyword>
<evidence type="ECO:0000256" key="8">
    <source>
        <dbReference type="ARBA" id="ARBA00022573"/>
    </source>
</evidence>
<keyword evidence="11 19" id="KW-0460">Magnesium</keyword>
<dbReference type="AlphaFoldDB" id="A0A096A3S5"/>
<dbReference type="EC" id="2.7.8.26" evidence="5 19"/>
<feature type="transmembrane region" description="Helical" evidence="19">
    <location>
        <begin position="136"/>
        <end position="162"/>
    </location>
</feature>
<evidence type="ECO:0000256" key="11">
    <source>
        <dbReference type="ARBA" id="ARBA00022842"/>
    </source>
</evidence>
<evidence type="ECO:0000256" key="7">
    <source>
        <dbReference type="ARBA" id="ARBA00022475"/>
    </source>
</evidence>
<evidence type="ECO:0000256" key="12">
    <source>
        <dbReference type="ARBA" id="ARBA00022989"/>
    </source>
</evidence>
<organism evidence="21 22">
    <name type="scientific">Corynebacterium freneyi DNF00450</name>
    <dbReference type="NCBI Taxonomy" id="1287475"/>
    <lineage>
        <taxon>Bacteria</taxon>
        <taxon>Bacillati</taxon>
        <taxon>Actinomycetota</taxon>
        <taxon>Actinomycetes</taxon>
        <taxon>Mycobacteriales</taxon>
        <taxon>Corynebacteriaceae</taxon>
        <taxon>Corynebacterium</taxon>
    </lineage>
</organism>
<evidence type="ECO:0000256" key="14">
    <source>
        <dbReference type="ARBA" id="ARBA00025228"/>
    </source>
</evidence>
<evidence type="ECO:0000256" key="19">
    <source>
        <dbReference type="HAMAP-Rule" id="MF_00719"/>
    </source>
</evidence>
<dbReference type="Proteomes" id="UP000029548">
    <property type="component" value="Unassembled WGS sequence"/>
</dbReference>
<reference evidence="21 22" key="1">
    <citation type="submission" date="2014-07" db="EMBL/GenBank/DDBJ databases">
        <authorList>
            <person name="McCorrison J."/>
            <person name="Sanka R."/>
            <person name="Torralba M."/>
            <person name="Gillis M."/>
            <person name="Haft D.H."/>
            <person name="Methe B."/>
            <person name="Sutton G."/>
            <person name="Nelson K.E."/>
        </authorList>
    </citation>
    <scope>NUCLEOTIDE SEQUENCE [LARGE SCALE GENOMIC DNA]</scope>
    <source>
        <strain evidence="21 22">DNF00450</strain>
    </source>
</reference>
<evidence type="ECO:0000256" key="6">
    <source>
        <dbReference type="ARBA" id="ARBA00015850"/>
    </source>
</evidence>
<dbReference type="GO" id="GO:0051073">
    <property type="term" value="F:adenosylcobinamide-GDP ribazoletransferase activity"/>
    <property type="evidence" value="ECO:0007669"/>
    <property type="project" value="UniProtKB-UniRule"/>
</dbReference>
<keyword evidence="12 19" id="KW-1133">Transmembrane helix</keyword>
<dbReference type="Pfam" id="PF02654">
    <property type="entry name" value="CobS"/>
    <property type="match status" value="1"/>
</dbReference>
<feature type="transmembrane region" description="Helical" evidence="19">
    <location>
        <begin position="300"/>
        <end position="323"/>
    </location>
</feature>
<feature type="transmembrane region" description="Helical" evidence="19">
    <location>
        <begin position="276"/>
        <end position="294"/>
    </location>
</feature>
<name>A0A096A3S5_9CORY</name>
<comment type="caution">
    <text evidence="21">The sequence shown here is derived from an EMBL/GenBank/DDBJ whole genome shotgun (WGS) entry which is preliminary data.</text>
</comment>
<feature type="transmembrane region" description="Helical" evidence="19">
    <location>
        <begin position="62"/>
        <end position="84"/>
    </location>
</feature>
<comment type="similarity">
    <text evidence="4 19">Belongs to the CobS family.</text>
</comment>
<evidence type="ECO:0000256" key="15">
    <source>
        <dbReference type="ARBA" id="ARBA00032605"/>
    </source>
</evidence>
<evidence type="ECO:0000313" key="22">
    <source>
        <dbReference type="Proteomes" id="UP000029548"/>
    </source>
</evidence>